<feature type="transmembrane region" description="Helical" evidence="1">
    <location>
        <begin position="372"/>
        <end position="392"/>
    </location>
</feature>
<gene>
    <name evidence="2" type="ORF">L248_0990</name>
</gene>
<feature type="transmembrane region" description="Helical" evidence="1">
    <location>
        <begin position="196"/>
        <end position="213"/>
    </location>
</feature>
<feature type="transmembrane region" description="Helical" evidence="1">
    <location>
        <begin position="12"/>
        <end position="32"/>
    </location>
</feature>
<dbReference type="STRING" id="1231336.L248_0990"/>
<accession>U4TRD0</accession>
<evidence type="ECO:0000313" key="3">
    <source>
        <dbReference type="Proteomes" id="UP000030647"/>
    </source>
</evidence>
<dbReference type="Proteomes" id="UP000030647">
    <property type="component" value="Unassembled WGS sequence"/>
</dbReference>
<dbReference type="HOGENOM" id="CLU_057094_0_0_9"/>
<dbReference type="RefSeq" id="WP_022530322.1">
    <property type="nucleotide sequence ID" value="NZ_KI271598.1"/>
</dbReference>
<evidence type="ECO:0000313" key="2">
    <source>
        <dbReference type="EMBL" id="ERL64448.1"/>
    </source>
</evidence>
<keyword evidence="1" id="KW-1133">Transmembrane helix</keyword>
<feature type="transmembrane region" description="Helical" evidence="1">
    <location>
        <begin position="320"/>
        <end position="339"/>
    </location>
</feature>
<sequence>MYFKLLQKEIGFRKIAAICLITITMLSVLFWIQIEQQHNYIESYRGRLVKNISSLPAAGKKTQDDAFTLGSKYELTQLNAGPIPYAQAYLKSLEKSKKPINERTSNAKQIVSRATGTSLSGPAFSQTELDNTIKELSWVLKRDITPFYPSRQLLDELTPTRYTGDPDKYDETAQVSGARFYTNGWYFVWYVVHQNIPQIFIILGVLLLGLTFANELNPAHRHILLLATNGIDSIHLWAERWILDIVVIVAAITFSTAIFLLGSLIVARGGSLQYPIVLWHINGKQSFMGLGTILTRGGWLLIMFTMLGESVQMFWSVITRNALLTTVLTLLTIGLGFFVQHVSWLPFTYFNVGETINGFTFYRMGRGSFEQAMLVVAIWSVAIAAVSLLLLYRNRKYAYDFEK</sequence>
<name>U4TRD0_9LACO</name>
<feature type="transmembrane region" description="Helical" evidence="1">
    <location>
        <begin position="241"/>
        <end position="267"/>
    </location>
</feature>
<evidence type="ECO:0000256" key="1">
    <source>
        <dbReference type="SAM" id="Phobius"/>
    </source>
</evidence>
<keyword evidence="3" id="KW-1185">Reference proteome</keyword>
<proteinExistence type="predicted"/>
<dbReference type="InterPro" id="IPR023298">
    <property type="entry name" value="ATPase_P-typ_TM_dom_sf"/>
</dbReference>
<keyword evidence="1" id="KW-0812">Transmembrane</keyword>
<dbReference type="SUPFAM" id="SSF81665">
    <property type="entry name" value="Calcium ATPase, transmembrane domain M"/>
    <property type="match status" value="1"/>
</dbReference>
<organism evidence="2 3">
    <name type="scientific">Schleiferilactobacillus shenzhenensis LY-73</name>
    <dbReference type="NCBI Taxonomy" id="1231336"/>
    <lineage>
        <taxon>Bacteria</taxon>
        <taxon>Bacillati</taxon>
        <taxon>Bacillota</taxon>
        <taxon>Bacilli</taxon>
        <taxon>Lactobacillales</taxon>
        <taxon>Lactobacillaceae</taxon>
        <taxon>Schleiferilactobacillus</taxon>
    </lineage>
</organism>
<dbReference type="eggNOG" id="COG1277">
    <property type="taxonomic scope" value="Bacteria"/>
</dbReference>
<keyword evidence="1" id="KW-0472">Membrane</keyword>
<feature type="transmembrane region" description="Helical" evidence="1">
    <location>
        <begin position="287"/>
        <end position="308"/>
    </location>
</feature>
<protein>
    <submittedName>
        <fullName evidence="2">Uncharacterized protein</fullName>
    </submittedName>
</protein>
<dbReference type="OrthoDB" id="2331237at2"/>
<dbReference type="EMBL" id="KI271598">
    <property type="protein sequence ID" value="ERL64448.1"/>
    <property type="molecule type" value="Genomic_DNA"/>
</dbReference>
<dbReference type="AlphaFoldDB" id="U4TRD0"/>
<reference evidence="3" key="1">
    <citation type="journal article" date="2013" name="Genome Announc.">
        <title>Whole-Genome Sequencing of Lactobacillus shenzhenensis Strain LY-73T.</title>
        <authorList>
            <person name="Lin Z."/>
            <person name="Liu Z."/>
            <person name="Yang R."/>
            <person name="Zou Y."/>
            <person name="Wan D."/>
            <person name="Chen J."/>
            <person name="Guo M."/>
            <person name="Zhao J."/>
            <person name="Fang C."/>
            <person name="Yang R."/>
            <person name="Liu F."/>
        </authorList>
    </citation>
    <scope>NUCLEOTIDE SEQUENCE [LARGE SCALE GENOMIC DNA]</scope>
    <source>
        <strain evidence="3">LY-73</strain>
    </source>
</reference>